<keyword evidence="1" id="KW-0472">Membrane</keyword>
<evidence type="ECO:0008006" key="4">
    <source>
        <dbReference type="Google" id="ProtNLM"/>
    </source>
</evidence>
<dbReference type="EMBL" id="CP000271">
    <property type="protein sequence ID" value="ABE35793.1"/>
    <property type="molecule type" value="Genomic_DNA"/>
</dbReference>
<dbReference type="AlphaFoldDB" id="Q13JE6"/>
<accession>Q13JE6</accession>
<protein>
    <recommendedName>
        <fullName evidence="4">Transmembrane protein</fullName>
    </recommendedName>
</protein>
<sequence>MACRPHSIVELSDGCVRSASRMVTAAELGCYRGIALVRAAPFPDLAVHASVVGLCVCDHARVRHHANFHPAFTLQGSFSGRPHGSALFRGVAMKRMCERYSRFSRRLLSGTTCEPRASENHEHPSCGELVLLQICGHLLVPPLSPVIFVEYIHLTKADVYSIRHSRTVRSYRMTTPRMKSSRRIVPILNCNTSNARLEWSSVPRSSVAQKHDFYGQRQCDSYQMGRTFAAQMLRASAVVTATQMREHFQFSHGLTCTRLKSWRRRAVKQRRRFLVSLSVSCVSSCYQINAPGEMLTVTGQMLQWIPKFLVSAYAGYTLVMLFFAKHRLIEWLHSAVSSGCAVLLALWLAVGQFHFQNNSNDNDSRTRFKELATLELGRMEVELADHGRVAYNGRDGHRYEAQAFTLNPSPFDRAAESGLFDDKASFQLMDLADSIRMWNYKTQIVVETLNSPIKDPDYESRLGVLIDNQERSRPNLLKGIQFVANTLGVTPTPSTRMSVY</sequence>
<keyword evidence="1" id="KW-1133">Transmembrane helix</keyword>
<reference evidence="2 3" key="1">
    <citation type="journal article" date="2006" name="Proc. Natl. Acad. Sci. U.S.A.">
        <title>Burkholderia xenovorans LB400 harbors a multi-replicon, 9.73-Mbp genome shaped for versatility.</title>
        <authorList>
            <person name="Chain P.S."/>
            <person name="Denef V.J."/>
            <person name="Konstantinidis K.T."/>
            <person name="Vergez L.M."/>
            <person name="Agullo L."/>
            <person name="Reyes V.L."/>
            <person name="Hauser L."/>
            <person name="Cordova M."/>
            <person name="Gomez L."/>
            <person name="Gonzalez M."/>
            <person name="Land M."/>
            <person name="Lao V."/>
            <person name="Larimer F."/>
            <person name="LiPuma J.J."/>
            <person name="Mahenthiralingam E."/>
            <person name="Malfatti S.A."/>
            <person name="Marx C.J."/>
            <person name="Parnell J.J."/>
            <person name="Ramette A."/>
            <person name="Richardson P."/>
            <person name="Seeger M."/>
            <person name="Smith D."/>
            <person name="Spilker T."/>
            <person name="Sul W.J."/>
            <person name="Tsoi T.V."/>
            <person name="Ulrich L.E."/>
            <person name="Zhulin I.B."/>
            <person name="Tiedje J.M."/>
        </authorList>
    </citation>
    <scope>NUCLEOTIDE SEQUENCE [LARGE SCALE GENOMIC DNA]</scope>
    <source>
        <strain evidence="2 3">LB400</strain>
    </source>
</reference>
<evidence type="ECO:0000256" key="1">
    <source>
        <dbReference type="SAM" id="Phobius"/>
    </source>
</evidence>
<proteinExistence type="predicted"/>
<name>Q13JE6_PARXL</name>
<keyword evidence="1" id="KW-0812">Transmembrane</keyword>
<evidence type="ECO:0000313" key="3">
    <source>
        <dbReference type="Proteomes" id="UP000001817"/>
    </source>
</evidence>
<feature type="transmembrane region" description="Helical" evidence="1">
    <location>
        <begin position="304"/>
        <end position="324"/>
    </location>
</feature>
<keyword evidence="3" id="KW-1185">Reference proteome</keyword>
<dbReference type="STRING" id="266265.Bxe_B0145"/>
<dbReference type="KEGG" id="bxe:Bxe_B0145"/>
<feature type="transmembrane region" description="Helical" evidence="1">
    <location>
        <begin position="273"/>
        <end position="292"/>
    </location>
</feature>
<evidence type="ECO:0000313" key="2">
    <source>
        <dbReference type="EMBL" id="ABE35793.1"/>
    </source>
</evidence>
<dbReference type="Proteomes" id="UP000001817">
    <property type="component" value="Chromosome 2"/>
</dbReference>
<organism evidence="2 3">
    <name type="scientific">Paraburkholderia xenovorans (strain LB400)</name>
    <dbReference type="NCBI Taxonomy" id="266265"/>
    <lineage>
        <taxon>Bacteria</taxon>
        <taxon>Pseudomonadati</taxon>
        <taxon>Pseudomonadota</taxon>
        <taxon>Betaproteobacteria</taxon>
        <taxon>Burkholderiales</taxon>
        <taxon>Burkholderiaceae</taxon>
        <taxon>Paraburkholderia</taxon>
    </lineage>
</organism>
<gene>
    <name evidence="2" type="ORF">Bxe_B0145</name>
</gene>
<feature type="transmembrane region" description="Helical" evidence="1">
    <location>
        <begin position="331"/>
        <end position="350"/>
    </location>
</feature>